<evidence type="ECO:0000313" key="1">
    <source>
        <dbReference type="EMBL" id="SHK28642.1"/>
    </source>
</evidence>
<dbReference type="OrthoDB" id="9774037at2"/>
<name>A0A1M6R865_9FIRM</name>
<gene>
    <name evidence="1" type="ORF">SAMN02745243_02631</name>
</gene>
<dbReference type="STRING" id="1121950.SAMN02745243_02631"/>
<organism evidence="1 2">
    <name type="scientific">Hespellia stercorisuis DSM 15480</name>
    <dbReference type="NCBI Taxonomy" id="1121950"/>
    <lineage>
        <taxon>Bacteria</taxon>
        <taxon>Bacillati</taxon>
        <taxon>Bacillota</taxon>
        <taxon>Clostridia</taxon>
        <taxon>Lachnospirales</taxon>
        <taxon>Lachnospiraceae</taxon>
        <taxon>Hespellia</taxon>
    </lineage>
</organism>
<dbReference type="AlphaFoldDB" id="A0A1M6R865"/>
<reference evidence="1 2" key="1">
    <citation type="submission" date="2016-11" db="EMBL/GenBank/DDBJ databases">
        <authorList>
            <person name="Jaros S."/>
            <person name="Januszkiewicz K."/>
            <person name="Wedrychowicz H."/>
        </authorList>
    </citation>
    <scope>NUCLEOTIDE SEQUENCE [LARGE SCALE GENOMIC DNA]</scope>
    <source>
        <strain evidence="1 2">DSM 15480</strain>
    </source>
</reference>
<dbReference type="RefSeq" id="WP_073111220.1">
    <property type="nucleotide sequence ID" value="NZ_FQZY01000040.1"/>
</dbReference>
<dbReference type="Proteomes" id="UP000184301">
    <property type="component" value="Unassembled WGS sequence"/>
</dbReference>
<evidence type="ECO:0000313" key="2">
    <source>
        <dbReference type="Proteomes" id="UP000184301"/>
    </source>
</evidence>
<dbReference type="EMBL" id="FQZY01000040">
    <property type="protein sequence ID" value="SHK28642.1"/>
    <property type="molecule type" value="Genomic_DNA"/>
</dbReference>
<sequence>MHQYLKAIGFSDIKCKREEKELLRKIENTFTHQTIVSYDENADFCEYKKQYGKKIGIAICGELDTEEHFEADYYFPYFRGDGVTSYADITVERRIEKEEYMGICEDIRVDISLIFHLQNGVEYMKEKQLGLIPKQSTSVTLSGLSMGGKILFPVKKDEEQTKIRNEQSQNRLSLLNAARKGDQTAIETLTLDDIDMYSKVSRRLISEDVFSIVDTYFMPFGVECDQYSVLGEILRVETVVNTTTNEELYQMCLHINELKFDVCVPVEKVLGEPAVGRRFKGNIWLQGFINF</sequence>
<protein>
    <submittedName>
        <fullName evidence="1">Uncharacterized protein</fullName>
    </submittedName>
</protein>
<proteinExistence type="predicted"/>
<dbReference type="Pfam" id="PF12997">
    <property type="entry name" value="DUF3881"/>
    <property type="match status" value="1"/>
</dbReference>
<accession>A0A1M6R865</accession>
<keyword evidence="2" id="KW-1185">Reference proteome</keyword>
<dbReference type="InterPro" id="IPR024541">
    <property type="entry name" value="DUF3881"/>
</dbReference>